<dbReference type="SUPFAM" id="SSF56112">
    <property type="entry name" value="Protein kinase-like (PK-like)"/>
    <property type="match status" value="2"/>
</dbReference>
<dbReference type="Pfam" id="PF00069">
    <property type="entry name" value="Pkinase"/>
    <property type="match status" value="2"/>
</dbReference>
<dbReference type="AlphaFoldDB" id="A0A9P9IKC6"/>
<proteinExistence type="inferred from homology"/>
<evidence type="ECO:0000256" key="7">
    <source>
        <dbReference type="SAM" id="MobiDB-lite"/>
    </source>
</evidence>
<dbReference type="InterPro" id="IPR050339">
    <property type="entry name" value="CC_SR_Kinase"/>
</dbReference>
<dbReference type="OrthoDB" id="4062651at2759"/>
<comment type="caution">
    <text evidence="9">The sequence shown here is derived from an EMBL/GenBank/DDBJ whole genome shotgun (WGS) entry which is preliminary data.</text>
</comment>
<evidence type="ECO:0000313" key="10">
    <source>
        <dbReference type="Proteomes" id="UP000700596"/>
    </source>
</evidence>
<dbReference type="PROSITE" id="PS00107">
    <property type="entry name" value="PROTEIN_KINASE_ATP"/>
    <property type="match status" value="1"/>
</dbReference>
<dbReference type="InterPro" id="IPR011009">
    <property type="entry name" value="Kinase-like_dom_sf"/>
</dbReference>
<comment type="similarity">
    <text evidence="5">Belongs to the protein kinase superfamily. Ser/Thr protein kinase family. GCN2 subfamily.</text>
</comment>
<dbReference type="InterPro" id="IPR017441">
    <property type="entry name" value="Protein_kinase_ATP_BS"/>
</dbReference>
<dbReference type="PANTHER" id="PTHR11042:SF190">
    <property type="entry name" value="MITOSIS INHIBITOR PROTEIN KINASE MIK1"/>
    <property type="match status" value="1"/>
</dbReference>
<keyword evidence="10" id="KW-1185">Reference proteome</keyword>
<dbReference type="Proteomes" id="UP000700596">
    <property type="component" value="Unassembled WGS sequence"/>
</dbReference>
<dbReference type="PANTHER" id="PTHR11042">
    <property type="entry name" value="EUKARYOTIC TRANSLATION INITIATION FACTOR 2-ALPHA KINASE EIF2-ALPHA KINASE -RELATED"/>
    <property type="match status" value="1"/>
</dbReference>
<dbReference type="GO" id="GO:0005524">
    <property type="term" value="F:ATP binding"/>
    <property type="evidence" value="ECO:0007669"/>
    <property type="project" value="UniProtKB-UniRule"/>
</dbReference>
<keyword evidence="3 9" id="KW-0418">Kinase</keyword>
<feature type="region of interest" description="Disordered" evidence="7">
    <location>
        <begin position="1"/>
        <end position="50"/>
    </location>
</feature>
<evidence type="ECO:0000256" key="2">
    <source>
        <dbReference type="ARBA" id="ARBA00022741"/>
    </source>
</evidence>
<dbReference type="GO" id="GO:0005634">
    <property type="term" value="C:nucleus"/>
    <property type="evidence" value="ECO:0007669"/>
    <property type="project" value="TreeGrafter"/>
</dbReference>
<evidence type="ECO:0000256" key="3">
    <source>
        <dbReference type="ARBA" id="ARBA00022777"/>
    </source>
</evidence>
<evidence type="ECO:0000313" key="9">
    <source>
        <dbReference type="EMBL" id="KAH7123691.1"/>
    </source>
</evidence>
<dbReference type="CDD" id="cd00180">
    <property type="entry name" value="PKc"/>
    <property type="match status" value="1"/>
</dbReference>
<dbReference type="PROSITE" id="PS50011">
    <property type="entry name" value="PROTEIN_KINASE_DOM"/>
    <property type="match status" value="2"/>
</dbReference>
<dbReference type="InterPro" id="IPR008271">
    <property type="entry name" value="Ser/Thr_kinase_AS"/>
</dbReference>
<feature type="domain" description="Protein kinase" evidence="8">
    <location>
        <begin position="581"/>
        <end position="876"/>
    </location>
</feature>
<feature type="binding site" evidence="6">
    <location>
        <position position="610"/>
    </location>
    <ligand>
        <name>ATP</name>
        <dbReference type="ChEBI" id="CHEBI:30616"/>
    </ligand>
</feature>
<keyword evidence="4 6" id="KW-0067">ATP-binding</keyword>
<dbReference type="GO" id="GO:0005737">
    <property type="term" value="C:cytoplasm"/>
    <property type="evidence" value="ECO:0007669"/>
    <property type="project" value="TreeGrafter"/>
</dbReference>
<accession>A0A9P9IKC6</accession>
<sequence length="876" mass="99711">MSHSSTTGIRAQRRKRAESDPERESKQPQPPPTDSPSPADAPFSTPSTVTELSDDLISMISPYFKDDRERLSGEDFRDLAKVLMFCDMERYAESPRLFWMFYGIKRLDLLDYILDTGGSDYTLPIRPPDGMSELLSALLMKRQKSLSIERLEKGVHGIFEQEEAQISVIGEPEHTFKLWIGFEVRVLKSTWYNGERVAVKVIKRNYSRPRNNTWESSFTVASEIRLMSRMAHRHCAQYMGSYSTFANFGIISPRIDNVLEAYLEPDVLLQNISSIQRWFGCLATAVEYLHRNNICSHSNINPLSVFIRSDSVILSNFEKSFVVTDSPAGVSQSQFLASGHIYPSNPGDFHYAADMKALGMVYLLMLSTITGHGDVYRTIINNIKDAYHQRSKIQLLLLELAIENPLSMPNLGFVNELPGLQNTSLPRFIECLIFADVLVQPTASKTSFYFREVGQSRVEWCGKCCSKSPSDQKSSNLNGSYCLGALPAVITPVLPSGPYTIGSHFPRTYMLLSQMKRLDLISTMLRSGVSDIWLPYKQSLLRQLLNDSSLVKEFYTQQELVLSPVFQDEKHHHFLNGEEHFETVKELGSGGYGSVWHVIDPRTKQHLAKKLIPRVHILSKGRAREVADIVEREINVLKRVTDMRHRHIVSIVGSYTDLEDFAILFSPLADMNLGEYMETEAPKGIMWKWFGCLATALEFLHSMKIRHKDIKPQNILVHGKNVLLTDFGISNDWSSLAAPTTSGPGARDPRYCAPEVAEWDKRNESADIFSLGCVFLEMITVLCGSKISDIRAFFASNGTEHTWYHRNQYALTHWMKHYGTLRLNTNSYVWPFRQVSLMVLWNRDSRIGSQALVKSMRNSLNWKNRGFCDECCKEMT</sequence>
<keyword evidence="2 6" id="KW-0547">Nucleotide-binding</keyword>
<feature type="compositionally biased region" description="Low complexity" evidence="7">
    <location>
        <begin position="36"/>
        <end position="47"/>
    </location>
</feature>
<dbReference type="PROSITE" id="PS00108">
    <property type="entry name" value="PROTEIN_KINASE_ST"/>
    <property type="match status" value="1"/>
</dbReference>
<dbReference type="GO" id="GO:0004672">
    <property type="term" value="F:protein kinase activity"/>
    <property type="evidence" value="ECO:0007669"/>
    <property type="project" value="InterPro"/>
</dbReference>
<protein>
    <submittedName>
        <fullName evidence="9">Kinase-like domain-containing protein</fullName>
    </submittedName>
</protein>
<evidence type="ECO:0000256" key="1">
    <source>
        <dbReference type="ARBA" id="ARBA00022679"/>
    </source>
</evidence>
<dbReference type="InterPro" id="IPR000719">
    <property type="entry name" value="Prot_kinase_dom"/>
</dbReference>
<keyword evidence="1" id="KW-0808">Transferase</keyword>
<name>A0A9P9IKC6_9PLEO</name>
<organism evidence="9 10">
    <name type="scientific">Dendryphion nanum</name>
    <dbReference type="NCBI Taxonomy" id="256645"/>
    <lineage>
        <taxon>Eukaryota</taxon>
        <taxon>Fungi</taxon>
        <taxon>Dikarya</taxon>
        <taxon>Ascomycota</taxon>
        <taxon>Pezizomycotina</taxon>
        <taxon>Dothideomycetes</taxon>
        <taxon>Pleosporomycetidae</taxon>
        <taxon>Pleosporales</taxon>
        <taxon>Torulaceae</taxon>
        <taxon>Dendryphion</taxon>
    </lineage>
</organism>
<evidence type="ECO:0000256" key="5">
    <source>
        <dbReference type="ARBA" id="ARBA00037982"/>
    </source>
</evidence>
<evidence type="ECO:0000259" key="8">
    <source>
        <dbReference type="PROSITE" id="PS50011"/>
    </source>
</evidence>
<gene>
    <name evidence="9" type="ORF">B0J11DRAFT_318834</name>
</gene>
<dbReference type="EMBL" id="JAGMWT010000008">
    <property type="protein sequence ID" value="KAH7123691.1"/>
    <property type="molecule type" value="Genomic_DNA"/>
</dbReference>
<evidence type="ECO:0000256" key="6">
    <source>
        <dbReference type="PROSITE-ProRule" id="PRU10141"/>
    </source>
</evidence>
<feature type="domain" description="Protein kinase" evidence="8">
    <location>
        <begin position="145"/>
        <end position="420"/>
    </location>
</feature>
<dbReference type="Gene3D" id="1.10.510.10">
    <property type="entry name" value="Transferase(Phosphotransferase) domain 1"/>
    <property type="match status" value="2"/>
</dbReference>
<evidence type="ECO:0000256" key="4">
    <source>
        <dbReference type="ARBA" id="ARBA00022840"/>
    </source>
</evidence>
<dbReference type="SMART" id="SM00220">
    <property type="entry name" value="S_TKc"/>
    <property type="match status" value="1"/>
</dbReference>
<reference evidence="9" key="1">
    <citation type="journal article" date="2021" name="Nat. Commun.">
        <title>Genetic determinants of endophytism in the Arabidopsis root mycobiome.</title>
        <authorList>
            <person name="Mesny F."/>
            <person name="Miyauchi S."/>
            <person name="Thiergart T."/>
            <person name="Pickel B."/>
            <person name="Atanasova L."/>
            <person name="Karlsson M."/>
            <person name="Huettel B."/>
            <person name="Barry K.W."/>
            <person name="Haridas S."/>
            <person name="Chen C."/>
            <person name="Bauer D."/>
            <person name="Andreopoulos W."/>
            <person name="Pangilinan J."/>
            <person name="LaButti K."/>
            <person name="Riley R."/>
            <person name="Lipzen A."/>
            <person name="Clum A."/>
            <person name="Drula E."/>
            <person name="Henrissat B."/>
            <person name="Kohler A."/>
            <person name="Grigoriev I.V."/>
            <person name="Martin F.M."/>
            <person name="Hacquard S."/>
        </authorList>
    </citation>
    <scope>NUCLEOTIDE SEQUENCE</scope>
    <source>
        <strain evidence="9">MPI-CAGE-CH-0243</strain>
    </source>
</reference>
<feature type="compositionally biased region" description="Basic and acidic residues" evidence="7">
    <location>
        <begin position="17"/>
        <end position="26"/>
    </location>
</feature>